<evidence type="ECO:0000256" key="1">
    <source>
        <dbReference type="ARBA" id="ARBA00006756"/>
    </source>
</evidence>
<dbReference type="Pfam" id="PF20669">
    <property type="entry name" value="Exo70_N"/>
    <property type="match status" value="1"/>
</dbReference>
<evidence type="ECO:0000256" key="5">
    <source>
        <dbReference type="SAM" id="MobiDB-lite"/>
    </source>
</evidence>
<evidence type="ECO:0000256" key="4">
    <source>
        <dbReference type="RuleBase" id="RU365026"/>
    </source>
</evidence>
<feature type="compositionally biased region" description="Basic and acidic residues" evidence="5">
    <location>
        <begin position="336"/>
        <end position="347"/>
    </location>
</feature>
<accession>A0A0D2MN77</accession>
<dbReference type="GO" id="GO:0006887">
    <property type="term" value="P:exocytosis"/>
    <property type="evidence" value="ECO:0007669"/>
    <property type="project" value="UniProtKB-KW"/>
</dbReference>
<dbReference type="AlphaFoldDB" id="A0A0D2MN77"/>
<organism evidence="7 8">
    <name type="scientific">Monoraphidium neglectum</name>
    <dbReference type="NCBI Taxonomy" id="145388"/>
    <lineage>
        <taxon>Eukaryota</taxon>
        <taxon>Viridiplantae</taxon>
        <taxon>Chlorophyta</taxon>
        <taxon>core chlorophytes</taxon>
        <taxon>Chlorophyceae</taxon>
        <taxon>CS clade</taxon>
        <taxon>Sphaeropleales</taxon>
        <taxon>Selenastraceae</taxon>
        <taxon>Monoraphidium</taxon>
    </lineage>
</organism>
<evidence type="ECO:0000313" key="7">
    <source>
        <dbReference type="EMBL" id="KIZ02022.1"/>
    </source>
</evidence>
<dbReference type="STRING" id="145388.A0A0D2MN77"/>
<evidence type="ECO:0000313" key="8">
    <source>
        <dbReference type="Proteomes" id="UP000054498"/>
    </source>
</evidence>
<dbReference type="OrthoDB" id="1922221at2759"/>
<proteinExistence type="inferred from homology"/>
<evidence type="ECO:0000256" key="3">
    <source>
        <dbReference type="ARBA" id="ARBA00022483"/>
    </source>
</evidence>
<dbReference type="PANTHER" id="PTHR12542">
    <property type="entry name" value="EXOCYST COMPLEX PROTEIN EXO70"/>
    <property type="match status" value="1"/>
</dbReference>
<dbReference type="InterPro" id="IPR016159">
    <property type="entry name" value="Cullin_repeat-like_dom_sf"/>
</dbReference>
<dbReference type="Proteomes" id="UP000054498">
    <property type="component" value="Unassembled WGS sequence"/>
</dbReference>
<keyword evidence="8" id="KW-1185">Reference proteome</keyword>
<comment type="similarity">
    <text evidence="1 4">Belongs to the EXO70 family.</text>
</comment>
<evidence type="ECO:0000259" key="6">
    <source>
        <dbReference type="Pfam" id="PF03081"/>
    </source>
</evidence>
<sequence>MAMATERLGQRVEALGDMLSVLGRLTDEAGTLLDVLGGSLGQLGALTAPIHSRATALTAAQRNVAATKAEVDSLLDHLDTARRVAGPLAAGPASDLAAFMEALESLERSVAFLQGHARLAAVQAALGHAQALFNRALETCHADFTRTLVEATRAAMPPPAWVQQHLDDVITEATREHLTRSLVAPDVLLKLQRMGQVMLDAAYSPVRDSYAAARDRGLEVALRAVGQETPPLASLQLLQPDALERVIAAWTRRLQALVLLSLSEYRLARAVWPENVGDELFSRVVGRHLQQLAQSGRDIIEARRVPEKLFALLDMHSLLQQVVPSLLVVLAGPPRGDDEHSATHEDGGGCSSSGGGAVAQRQLSPACMALLREFSALVALVARAAAVLFGEYEDVVARDASKILPPDGTIHPLTAQVLSYLKRLLTYERAAEVLFGGDDVGSIRSSGGGSNAEGSTAAALAAAVSRLMARLLDNLESKSRQYRGDAALGALFMMNNVHYVQWSVEGSAAEALLGRDWLERHKDLVEDWGARYQDLTWGPLLALLQVDAPTDVGRLKQHLKDTFSTFNAGLERIYATQSCWTIPDAMLRDAVKRVVKNDVMQPYQEFLRRYADVQFTTTPAKYIKFTAGDIQTIVDDDLFSGKVR</sequence>
<dbReference type="SUPFAM" id="SSF74788">
    <property type="entry name" value="Cullin repeat-like"/>
    <property type="match status" value="1"/>
</dbReference>
<dbReference type="GO" id="GO:0015031">
    <property type="term" value="P:protein transport"/>
    <property type="evidence" value="ECO:0007669"/>
    <property type="project" value="UniProtKB-KW"/>
</dbReference>
<dbReference type="GO" id="GO:0005546">
    <property type="term" value="F:phosphatidylinositol-4,5-bisphosphate binding"/>
    <property type="evidence" value="ECO:0007669"/>
    <property type="project" value="InterPro"/>
</dbReference>
<reference evidence="7 8" key="1">
    <citation type="journal article" date="2013" name="BMC Genomics">
        <title>Reconstruction of the lipid metabolism for the microalga Monoraphidium neglectum from its genome sequence reveals characteristics suitable for biofuel production.</title>
        <authorList>
            <person name="Bogen C."/>
            <person name="Al-Dilaimi A."/>
            <person name="Albersmeier A."/>
            <person name="Wichmann J."/>
            <person name="Grundmann M."/>
            <person name="Rupp O."/>
            <person name="Lauersen K.J."/>
            <person name="Blifernez-Klassen O."/>
            <person name="Kalinowski J."/>
            <person name="Goesmann A."/>
            <person name="Mussgnug J.H."/>
            <person name="Kruse O."/>
        </authorList>
    </citation>
    <scope>NUCLEOTIDE SEQUENCE [LARGE SCALE GENOMIC DNA]</scope>
    <source>
        <strain evidence="7 8">SAG 48.87</strain>
    </source>
</reference>
<dbReference type="GO" id="GO:0000145">
    <property type="term" value="C:exocyst"/>
    <property type="evidence" value="ECO:0007669"/>
    <property type="project" value="InterPro"/>
</dbReference>
<evidence type="ECO:0000256" key="2">
    <source>
        <dbReference type="ARBA" id="ARBA00022448"/>
    </source>
</evidence>
<comment type="function">
    <text evidence="4">Component of the exocyst complex.</text>
</comment>
<protein>
    <recommendedName>
        <fullName evidence="4">Exocyst subunit Exo70 family protein</fullName>
    </recommendedName>
</protein>
<feature type="domain" description="Exocyst complex subunit Exo70 C-terminal" evidence="6">
    <location>
        <begin position="255"/>
        <end position="636"/>
    </location>
</feature>
<dbReference type="GeneID" id="25738816"/>
<dbReference type="RefSeq" id="XP_013901041.1">
    <property type="nucleotide sequence ID" value="XM_014045587.1"/>
</dbReference>
<dbReference type="EMBL" id="KK101141">
    <property type="protein sequence ID" value="KIZ02022.1"/>
    <property type="molecule type" value="Genomic_DNA"/>
</dbReference>
<name>A0A0D2MN77_9CHLO</name>
<dbReference type="InterPro" id="IPR004140">
    <property type="entry name" value="Exo70"/>
</dbReference>
<dbReference type="Gene3D" id="1.20.1280.170">
    <property type="entry name" value="Exocyst complex component Exo70"/>
    <property type="match status" value="1"/>
</dbReference>
<keyword evidence="4" id="KW-0653">Protein transport</keyword>
<feature type="region of interest" description="Disordered" evidence="5">
    <location>
        <begin position="336"/>
        <end position="355"/>
    </location>
</feature>
<dbReference type="InterPro" id="IPR046364">
    <property type="entry name" value="Exo70_C"/>
</dbReference>
<dbReference type="PANTHER" id="PTHR12542:SF41">
    <property type="entry name" value="EXOCYST COMPLEX COMPONENT 7"/>
    <property type="match status" value="1"/>
</dbReference>
<dbReference type="Pfam" id="PF03081">
    <property type="entry name" value="Exo70_C"/>
    <property type="match status" value="1"/>
</dbReference>
<keyword evidence="2 4" id="KW-0813">Transport</keyword>
<dbReference type="KEGG" id="mng:MNEG_5939"/>
<keyword evidence="3 4" id="KW-0268">Exocytosis</keyword>
<gene>
    <name evidence="7" type="ORF">MNEG_5939</name>
</gene>